<comment type="subunit">
    <text evidence="7">Homodimer.</text>
</comment>
<protein>
    <recommendedName>
        <fullName evidence="1">N(6)-L-threonylcarbamoyladenine synthase</fullName>
        <ecNumber evidence="1">2.3.1.234</ecNumber>
    </recommendedName>
</protein>
<keyword evidence="5 7" id="KW-0012">Acyltransferase</keyword>
<comment type="subcellular location">
    <subcellularLocation>
        <location evidence="7">Mitochondrion</location>
    </subcellularLocation>
</comment>
<evidence type="ECO:0000256" key="3">
    <source>
        <dbReference type="ARBA" id="ARBA00022694"/>
    </source>
</evidence>
<dbReference type="Proteomes" id="UP000291343">
    <property type="component" value="Unassembled WGS sequence"/>
</dbReference>
<comment type="cofactor">
    <cofactor evidence="7">
        <name>a divalent metal cation</name>
        <dbReference type="ChEBI" id="CHEBI:60240"/>
    </cofactor>
    <text evidence="7">Binds 1 divalent metal cation per subunit.</text>
</comment>
<dbReference type="OrthoDB" id="10259622at2759"/>
<evidence type="ECO:0000259" key="8">
    <source>
        <dbReference type="Pfam" id="PF00814"/>
    </source>
</evidence>
<evidence type="ECO:0000256" key="1">
    <source>
        <dbReference type="ARBA" id="ARBA00012156"/>
    </source>
</evidence>
<dbReference type="FunCoup" id="A0A482WQH6">
    <property type="interactions" value="1806"/>
</dbReference>
<dbReference type="NCBIfam" id="TIGR00329">
    <property type="entry name" value="gcp_kae1"/>
    <property type="match status" value="1"/>
</dbReference>
<dbReference type="SMR" id="A0A482WQH6"/>
<dbReference type="HAMAP" id="MF_01445">
    <property type="entry name" value="TsaD"/>
    <property type="match status" value="1"/>
</dbReference>
<comment type="similarity">
    <text evidence="7">Belongs to the KAE1 / TsaD family.</text>
</comment>
<comment type="catalytic activity">
    <reaction evidence="6 7">
        <text>L-threonylcarbamoyladenylate + adenosine(37) in tRNA = N(6)-L-threonylcarbamoyladenosine(37) in tRNA + AMP + H(+)</text>
        <dbReference type="Rhea" id="RHEA:37059"/>
        <dbReference type="Rhea" id="RHEA-COMP:10162"/>
        <dbReference type="Rhea" id="RHEA-COMP:10163"/>
        <dbReference type="ChEBI" id="CHEBI:15378"/>
        <dbReference type="ChEBI" id="CHEBI:73682"/>
        <dbReference type="ChEBI" id="CHEBI:74411"/>
        <dbReference type="ChEBI" id="CHEBI:74418"/>
        <dbReference type="ChEBI" id="CHEBI:456215"/>
        <dbReference type="EC" id="2.3.1.234"/>
    </reaction>
</comment>
<name>A0A482WQH6_LAOST</name>
<keyword evidence="2 7" id="KW-0808">Transferase</keyword>
<sequence>MLPLAVSYLFRKPPLLVSISNNLKMFFPTRHKSCVILGIETSCDDTGCAVMNNKGEILGEALNSQTNITVEMGGVMPLLAKELHEKNIENVVNKALEAANMSVNDIDAVAVTTKPGILLSLSVGKNYGKKICREYEKPFIPIHHMQAHTLTARIVQPIEFPFLTLLISGGHSLLAIAQSPVKYLLLGQSFNDAPGEALDKLARRLKLRFVPEFSNCSGGESIERAARKGYPVVDYIVPPLLGYRDCNFSFSGMKQRATQHILKMEEKHDIMGSTLIPDAYDLCASFLHTMTTHLCQRVQRAIKFAELQKLIPSDRRVLVVSGGVACNSYIRQGLEIVCRELDYKLVVPPPKLCTDNGVMIAWNGVEKFRLGIDVISSDKLESIDIEPKSPIGEDIRDQVAEANIKCKWIKLKELIDSNFTKPG</sequence>
<feature type="domain" description="Gcp-like" evidence="8">
    <location>
        <begin position="56"/>
        <end position="362"/>
    </location>
</feature>
<dbReference type="GO" id="GO:0005739">
    <property type="term" value="C:mitochondrion"/>
    <property type="evidence" value="ECO:0007669"/>
    <property type="project" value="UniProtKB-SubCell"/>
</dbReference>
<evidence type="ECO:0000256" key="5">
    <source>
        <dbReference type="ARBA" id="ARBA00023315"/>
    </source>
</evidence>
<keyword evidence="4 7" id="KW-0479">Metal-binding</keyword>
<dbReference type="EMBL" id="QKKF02027609">
    <property type="protein sequence ID" value="RZF35763.1"/>
    <property type="molecule type" value="Genomic_DNA"/>
</dbReference>
<dbReference type="InterPro" id="IPR000905">
    <property type="entry name" value="Gcp-like_dom"/>
</dbReference>
<evidence type="ECO:0000313" key="9">
    <source>
        <dbReference type="EMBL" id="RZF35763.1"/>
    </source>
</evidence>
<dbReference type="STRING" id="195883.A0A482WQH6"/>
<evidence type="ECO:0000256" key="2">
    <source>
        <dbReference type="ARBA" id="ARBA00022679"/>
    </source>
</evidence>
<keyword evidence="7" id="KW-0496">Mitochondrion</keyword>
<reference evidence="9 10" key="1">
    <citation type="journal article" date="2017" name="Gigascience">
        <title>Genome sequence of the small brown planthopper, Laodelphax striatellus.</title>
        <authorList>
            <person name="Zhu J."/>
            <person name="Jiang F."/>
            <person name="Wang X."/>
            <person name="Yang P."/>
            <person name="Bao Y."/>
            <person name="Zhao W."/>
            <person name="Wang W."/>
            <person name="Lu H."/>
            <person name="Wang Q."/>
            <person name="Cui N."/>
            <person name="Li J."/>
            <person name="Chen X."/>
            <person name="Luo L."/>
            <person name="Yu J."/>
            <person name="Kang L."/>
            <person name="Cui F."/>
        </authorList>
    </citation>
    <scope>NUCLEOTIDE SEQUENCE [LARGE SCALE GENOMIC DNA]</scope>
    <source>
        <strain evidence="9">Lst14</strain>
    </source>
</reference>
<evidence type="ECO:0000313" key="10">
    <source>
        <dbReference type="Proteomes" id="UP000291343"/>
    </source>
</evidence>
<dbReference type="GO" id="GO:0002949">
    <property type="term" value="P:tRNA threonylcarbamoyladenosine modification"/>
    <property type="evidence" value="ECO:0007669"/>
    <property type="project" value="UniProtKB-UniRule"/>
</dbReference>
<dbReference type="EC" id="2.3.1.234" evidence="1"/>
<dbReference type="PRINTS" id="PR00789">
    <property type="entry name" value="OSIALOPTASE"/>
</dbReference>
<accession>A0A482WQH6</accession>
<dbReference type="PANTHER" id="PTHR11735:SF6">
    <property type="entry name" value="TRNA N6-ADENOSINE THREONYLCARBAMOYLTRANSFERASE, MITOCHONDRIAL"/>
    <property type="match status" value="1"/>
</dbReference>
<organism evidence="9 10">
    <name type="scientific">Laodelphax striatellus</name>
    <name type="common">Small brown planthopper</name>
    <name type="synonym">Delphax striatella</name>
    <dbReference type="NCBI Taxonomy" id="195883"/>
    <lineage>
        <taxon>Eukaryota</taxon>
        <taxon>Metazoa</taxon>
        <taxon>Ecdysozoa</taxon>
        <taxon>Arthropoda</taxon>
        <taxon>Hexapoda</taxon>
        <taxon>Insecta</taxon>
        <taxon>Pterygota</taxon>
        <taxon>Neoptera</taxon>
        <taxon>Paraneoptera</taxon>
        <taxon>Hemiptera</taxon>
        <taxon>Auchenorrhyncha</taxon>
        <taxon>Fulgoroidea</taxon>
        <taxon>Delphacidae</taxon>
        <taxon>Criomorphinae</taxon>
        <taxon>Laodelphax</taxon>
    </lineage>
</organism>
<dbReference type="AlphaFoldDB" id="A0A482WQH6"/>
<keyword evidence="10" id="KW-1185">Reference proteome</keyword>
<dbReference type="InterPro" id="IPR017861">
    <property type="entry name" value="KAE1/TsaD"/>
</dbReference>
<keyword evidence="3 7" id="KW-0819">tRNA processing</keyword>
<gene>
    <name evidence="9" type="ORF">LSTR_LSTR012061</name>
</gene>
<dbReference type="InterPro" id="IPR043129">
    <property type="entry name" value="ATPase_NBD"/>
</dbReference>
<dbReference type="InterPro" id="IPR022450">
    <property type="entry name" value="TsaD"/>
</dbReference>
<comment type="caution">
    <text evidence="9">The sequence shown here is derived from an EMBL/GenBank/DDBJ whole genome shotgun (WGS) entry which is preliminary data.</text>
</comment>
<proteinExistence type="inferred from homology"/>
<dbReference type="Pfam" id="PF00814">
    <property type="entry name" value="TsaD"/>
    <property type="match status" value="1"/>
</dbReference>
<dbReference type="Gene3D" id="3.30.420.40">
    <property type="match status" value="2"/>
</dbReference>
<dbReference type="SUPFAM" id="SSF53067">
    <property type="entry name" value="Actin-like ATPase domain"/>
    <property type="match status" value="1"/>
</dbReference>
<dbReference type="InParanoid" id="A0A482WQH6"/>
<evidence type="ECO:0000256" key="6">
    <source>
        <dbReference type="ARBA" id="ARBA00048117"/>
    </source>
</evidence>
<dbReference type="PANTHER" id="PTHR11735">
    <property type="entry name" value="TRNA N6-ADENOSINE THREONYLCARBAMOYLTRANSFERASE"/>
    <property type="match status" value="1"/>
</dbReference>
<dbReference type="GO" id="GO:0061711">
    <property type="term" value="F:tRNA N(6)-L-threonylcarbamoyladenine synthase activity"/>
    <property type="evidence" value="ECO:0007669"/>
    <property type="project" value="UniProtKB-EC"/>
</dbReference>
<dbReference type="GO" id="GO:0046872">
    <property type="term" value="F:metal ion binding"/>
    <property type="evidence" value="ECO:0007669"/>
    <property type="project" value="UniProtKB-KW"/>
</dbReference>
<evidence type="ECO:0000256" key="4">
    <source>
        <dbReference type="ARBA" id="ARBA00022723"/>
    </source>
</evidence>
<comment type="function">
    <text evidence="7">Required for the formation of a threonylcarbamoyl group on adenosine at position 37 (t(6)A37) in mitochondrial tRNAs that read codons beginning with adenine. Probably involved in the transfer of the threonylcarbamoyl moiety of threonylcarbamoyl-AMP (TC-AMP) to the N6 group of A37. Involved in mitochondrial genome maintenance.</text>
</comment>
<evidence type="ECO:0000256" key="7">
    <source>
        <dbReference type="HAMAP-Rule" id="MF_03179"/>
    </source>
</evidence>
<dbReference type="CDD" id="cd24134">
    <property type="entry name" value="ASKHA_NBD_OSGEPL1_QRI7_euk"/>
    <property type="match status" value="1"/>
</dbReference>